<dbReference type="KEGG" id="aft:BBF96_01155"/>
<evidence type="ECO:0000313" key="2">
    <source>
        <dbReference type="Proteomes" id="UP000267250"/>
    </source>
</evidence>
<sequence length="185" mass="22405">MEVLNIPSGGLYDKFFTHREALIAQFSMGDISKREFIAANYDFVMSLGVKPFKNIDCLQKGFFNYHYYNILAKYRYMEARDIKRKGEYEKYYRKAIEEVNYYYRQKDLATLKILELIDFKNVEAYYIRVRSKFLKGELIEIILHDFEDLILHTKNERIREKLEQAGAFRYDNRKSVIDQYINQKY</sequence>
<accession>A0A3Q9HUQ3</accession>
<keyword evidence="2" id="KW-1185">Reference proteome</keyword>
<organism evidence="1 2">
    <name type="scientific">Anoxybacter fermentans</name>
    <dbReference type="NCBI Taxonomy" id="1323375"/>
    <lineage>
        <taxon>Bacteria</taxon>
        <taxon>Bacillati</taxon>
        <taxon>Bacillota</taxon>
        <taxon>Clostridia</taxon>
        <taxon>Halanaerobiales</taxon>
        <taxon>Anoxybacter</taxon>
    </lineage>
</organism>
<dbReference type="Proteomes" id="UP000267250">
    <property type="component" value="Chromosome"/>
</dbReference>
<protein>
    <submittedName>
        <fullName evidence="1">Uncharacterized protein</fullName>
    </submittedName>
</protein>
<dbReference type="Pfam" id="PF20353">
    <property type="entry name" value="DUF6648"/>
    <property type="match status" value="1"/>
</dbReference>
<dbReference type="InterPro" id="IPR046590">
    <property type="entry name" value="DUF6648"/>
</dbReference>
<gene>
    <name evidence="1" type="ORF">BBF96_01155</name>
</gene>
<dbReference type="AlphaFoldDB" id="A0A3Q9HUQ3"/>
<name>A0A3Q9HUQ3_9FIRM</name>
<evidence type="ECO:0000313" key="1">
    <source>
        <dbReference type="EMBL" id="AZR74774.1"/>
    </source>
</evidence>
<proteinExistence type="predicted"/>
<dbReference type="EMBL" id="CP016379">
    <property type="protein sequence ID" value="AZR74774.1"/>
    <property type="molecule type" value="Genomic_DNA"/>
</dbReference>
<reference evidence="1 2" key="1">
    <citation type="submission" date="2016-07" db="EMBL/GenBank/DDBJ databases">
        <title>Genome and transcriptome analysis of iron-reducing fermentative bacteria Anoxybacter fermentans.</title>
        <authorList>
            <person name="Zeng X."/>
            <person name="Shao Z."/>
        </authorList>
    </citation>
    <scope>NUCLEOTIDE SEQUENCE [LARGE SCALE GENOMIC DNA]</scope>
    <source>
        <strain evidence="1 2">DY22613</strain>
    </source>
</reference>